<dbReference type="AlphaFoldDB" id="I1S8Y8"/>
<dbReference type="InParanoid" id="I1S8Y8"/>
<dbReference type="KEGG" id="fgr:FGSG_13317"/>
<accession>I1S8Y8</accession>
<keyword evidence="3" id="KW-1185">Reference proteome</keyword>
<dbReference type="EnsemblFungi" id="CEF77097">
    <property type="protein sequence ID" value="CEF77097"/>
    <property type="gene ID" value="FGRRES_13317"/>
</dbReference>
<dbReference type="HOGENOM" id="CLU_1981776_0_0_1"/>
<organism evidence="1 3">
    <name type="scientific">Gibberella zeae (strain ATCC MYA-4620 / CBS 123657 / FGSC 9075 / NRRL 31084 / PH-1)</name>
    <name type="common">Wheat head blight fungus</name>
    <name type="synonym">Fusarium graminearum</name>
    <dbReference type="NCBI Taxonomy" id="229533"/>
    <lineage>
        <taxon>Eukaryota</taxon>
        <taxon>Fungi</taxon>
        <taxon>Dikarya</taxon>
        <taxon>Ascomycota</taxon>
        <taxon>Pezizomycotina</taxon>
        <taxon>Sordariomycetes</taxon>
        <taxon>Hypocreomycetidae</taxon>
        <taxon>Hypocreales</taxon>
        <taxon>Nectriaceae</taxon>
        <taxon>Fusarium</taxon>
    </lineage>
</organism>
<accession>A0A098DF70</accession>
<reference evidence="2 3" key="1">
    <citation type="journal article" date="2007" name="Science">
        <title>The Fusarium graminearum genome reveals a link between localized polymorphism and pathogen specialization.</title>
        <authorList>
            <person name="Cuomo C.A."/>
            <person name="Gueldener U."/>
            <person name="Xu J.-R."/>
            <person name="Trail F."/>
            <person name="Turgeon B.G."/>
            <person name="Di Pietro A."/>
            <person name="Walton J.D."/>
            <person name="Ma L.-J."/>
            <person name="Baker S.E."/>
            <person name="Rep M."/>
            <person name="Adam G."/>
            <person name="Antoniw J."/>
            <person name="Baldwin T."/>
            <person name="Calvo S.E."/>
            <person name="Chang Y.-L."/>
            <person name="DeCaprio D."/>
            <person name="Gale L.R."/>
            <person name="Gnerre S."/>
            <person name="Goswami R.S."/>
            <person name="Hammond-Kosack K."/>
            <person name="Harris L.J."/>
            <person name="Hilburn K."/>
            <person name="Kennell J.C."/>
            <person name="Kroken S."/>
            <person name="Magnuson J.K."/>
            <person name="Mannhaupt G."/>
            <person name="Mauceli E.W."/>
            <person name="Mewes H.-W."/>
            <person name="Mitterbauer R."/>
            <person name="Muehlbauer G."/>
            <person name="Muensterkoetter M."/>
            <person name="Nelson D."/>
            <person name="O'Donnell K."/>
            <person name="Ouellet T."/>
            <person name="Qi W."/>
            <person name="Quesneville H."/>
            <person name="Roncero M.I.G."/>
            <person name="Seong K.-Y."/>
            <person name="Tetko I.V."/>
            <person name="Urban M."/>
            <person name="Waalwijk C."/>
            <person name="Ward T.J."/>
            <person name="Yao J."/>
            <person name="Birren B.W."/>
            <person name="Kistler H.C."/>
        </authorList>
    </citation>
    <scope>NUCLEOTIDE SEQUENCE [LARGE SCALE GENOMIC DNA]</scope>
    <source>
        <strain evidence="3">ATCC MYA-4620 / CBS 123657 / FGSC 9075 / NRRL 31084 / PH-1</strain>
        <strain evidence="2">PH-1 / ATCC MYA-4620 / FGSC 9075 / NRRL 31084</strain>
    </source>
</reference>
<dbReference type="Proteomes" id="UP000070720">
    <property type="component" value="Chromosome 2"/>
</dbReference>
<protein>
    <submittedName>
        <fullName evidence="1">Chromosome 2, complete genome</fullName>
    </submittedName>
</protein>
<gene>
    <name evidence="1" type="ORF">FGRAMPH1_01T10589</name>
</gene>
<dbReference type="RefSeq" id="XP_011320042.1">
    <property type="nucleotide sequence ID" value="XM_011321740.1"/>
</dbReference>
<reference evidence="2" key="4">
    <citation type="submission" date="2017-01" db="UniProtKB">
        <authorList>
            <consortium name="EnsemblFungi"/>
        </authorList>
    </citation>
    <scope>IDENTIFICATION</scope>
    <source>
        <strain evidence="2">PH-1 / ATCC MYA-4620 / FGSC 9075 / NRRL 31084</strain>
    </source>
</reference>
<reference evidence="2 3" key="2">
    <citation type="journal article" date="2010" name="Nature">
        <title>Comparative genomics reveals mobile pathogenicity chromosomes in Fusarium.</title>
        <authorList>
            <person name="Ma L.J."/>
            <person name="van der Does H.C."/>
            <person name="Borkovich K.A."/>
            <person name="Coleman J.J."/>
            <person name="Daboussi M.J."/>
            <person name="Di Pietro A."/>
            <person name="Dufresne M."/>
            <person name="Freitag M."/>
            <person name="Grabherr M."/>
            <person name="Henrissat B."/>
            <person name="Houterman P.M."/>
            <person name="Kang S."/>
            <person name="Shim W.B."/>
            <person name="Woloshuk C."/>
            <person name="Xie X."/>
            <person name="Xu J.R."/>
            <person name="Antoniw J."/>
            <person name="Baker S.E."/>
            <person name="Bluhm B.H."/>
            <person name="Breakspear A."/>
            <person name="Brown D.W."/>
            <person name="Butchko R.A."/>
            <person name="Chapman S."/>
            <person name="Coulson R."/>
            <person name="Coutinho P.M."/>
            <person name="Danchin E.G."/>
            <person name="Diener A."/>
            <person name="Gale L.R."/>
            <person name="Gardiner D.M."/>
            <person name="Goff S."/>
            <person name="Hammond-Kosack K.E."/>
            <person name="Hilburn K."/>
            <person name="Hua-Van A."/>
            <person name="Jonkers W."/>
            <person name="Kazan K."/>
            <person name="Kodira C.D."/>
            <person name="Koehrsen M."/>
            <person name="Kumar L."/>
            <person name="Lee Y.H."/>
            <person name="Li L."/>
            <person name="Manners J.M."/>
            <person name="Miranda-Saavedra D."/>
            <person name="Mukherjee M."/>
            <person name="Park G."/>
            <person name="Park J."/>
            <person name="Park S.Y."/>
            <person name="Proctor R.H."/>
            <person name="Regev A."/>
            <person name="Ruiz-Roldan M.C."/>
            <person name="Sain D."/>
            <person name="Sakthikumar S."/>
            <person name="Sykes S."/>
            <person name="Schwartz D.C."/>
            <person name="Turgeon B.G."/>
            <person name="Wapinski I."/>
            <person name="Yoder O."/>
            <person name="Young S."/>
            <person name="Zeng Q."/>
            <person name="Zhou S."/>
            <person name="Galagan J."/>
            <person name="Cuomo C.A."/>
            <person name="Kistler H.C."/>
            <person name="Rep M."/>
        </authorList>
    </citation>
    <scope>GENOME REANNOTATION</scope>
    <source>
        <strain evidence="3">ATCC MYA-4620 / CBS 123657 / FGSC 9075 / NRRL 31084 / PH-1</strain>
        <strain evidence="2">PH-1 / ATCC MYA-4620 / FGSC 9075 / NRRL 31084</strain>
    </source>
</reference>
<reference evidence="1 3" key="3">
    <citation type="journal article" date="2015" name="BMC Genomics">
        <title>The completed genome sequence of the pathogenic ascomycete fungus Fusarium graminearum.</title>
        <authorList>
            <person name="King R."/>
            <person name="Urban M."/>
            <person name="Hammond-Kosack M.C."/>
            <person name="Hassani-Pak K."/>
            <person name="Hammond-Kosack K.E."/>
        </authorList>
    </citation>
    <scope>NUCLEOTIDE SEQUENCE [LARGE SCALE GENOMIC DNA]</scope>
    <source>
        <strain evidence="3">ATCC MYA-4620 / CBS 123657 / FGSC 9075 / NRRL 31084 / PH-1</strain>
        <strain evidence="1">PH-1</strain>
    </source>
</reference>
<evidence type="ECO:0000313" key="3">
    <source>
        <dbReference type="Proteomes" id="UP000070720"/>
    </source>
</evidence>
<proteinExistence type="predicted"/>
<evidence type="ECO:0000313" key="2">
    <source>
        <dbReference type="EnsemblFungi" id="CEF77097"/>
    </source>
</evidence>
<name>I1S8Y8_GIBZE</name>
<sequence length="143" mass="15390">MVFESQFQICTNLAGIANALARNYRQDGGAETSKRLRTPRSIHAIHPILMIKGLGNPENTTVIARGLVDEVLGSVGGWRERLQVDPQYASHMSDKVESNLAFKAGDAYGTNKASFRSGKGAAKNSRITMNLTSEMGLPASPAD</sequence>
<dbReference type="VEuPathDB" id="FungiDB:FGRAMPH1_01G10589"/>
<evidence type="ECO:0000313" key="1">
    <source>
        <dbReference type="EMBL" id="CEF77097.1"/>
    </source>
</evidence>
<dbReference type="OrthoDB" id="10380784at2759"/>
<dbReference type="EMBL" id="HG970333">
    <property type="protein sequence ID" value="CEF77097.1"/>
    <property type="molecule type" value="Genomic_DNA"/>
</dbReference>